<reference evidence="2" key="1">
    <citation type="journal article" date="2019" name="Int. J. Syst. Evol. Microbiol.">
        <title>The Global Catalogue of Microorganisms (GCM) 10K type strain sequencing project: providing services to taxonomists for standard genome sequencing and annotation.</title>
        <authorList>
            <consortium name="The Broad Institute Genomics Platform"/>
            <consortium name="The Broad Institute Genome Sequencing Center for Infectious Disease"/>
            <person name="Wu L."/>
            <person name="Ma J."/>
        </authorList>
    </citation>
    <scope>NUCLEOTIDE SEQUENCE [LARGE SCALE GENOMIC DNA]</scope>
    <source>
        <strain evidence="2">CGMCC 4.7139</strain>
    </source>
</reference>
<name>A0ABV9G9M0_9ACTN</name>
<sequence>MVPMSGDTATDIQTWARAIDGMLSESKEKFAAAEALRVDLAERLPWSRAVDELLTTLGF</sequence>
<accession>A0ABV9G9M0</accession>
<organism evidence="1 2">
    <name type="scientific">Streptomyces maoxianensis</name>
    <dbReference type="NCBI Taxonomy" id="1459942"/>
    <lineage>
        <taxon>Bacteria</taxon>
        <taxon>Bacillati</taxon>
        <taxon>Actinomycetota</taxon>
        <taxon>Actinomycetes</taxon>
        <taxon>Kitasatosporales</taxon>
        <taxon>Streptomycetaceae</taxon>
        <taxon>Streptomyces</taxon>
    </lineage>
</organism>
<evidence type="ECO:0008006" key="3">
    <source>
        <dbReference type="Google" id="ProtNLM"/>
    </source>
</evidence>
<keyword evidence="2" id="KW-1185">Reference proteome</keyword>
<dbReference type="Proteomes" id="UP001595993">
    <property type="component" value="Unassembled WGS sequence"/>
</dbReference>
<evidence type="ECO:0000313" key="2">
    <source>
        <dbReference type="Proteomes" id="UP001595993"/>
    </source>
</evidence>
<dbReference type="EMBL" id="JBHSFE010000019">
    <property type="protein sequence ID" value="MFC4610956.1"/>
    <property type="molecule type" value="Genomic_DNA"/>
</dbReference>
<evidence type="ECO:0000313" key="1">
    <source>
        <dbReference type="EMBL" id="MFC4610956.1"/>
    </source>
</evidence>
<dbReference type="RefSeq" id="WP_381199449.1">
    <property type="nucleotide sequence ID" value="NZ_JBHSFE010000019.1"/>
</dbReference>
<comment type="caution">
    <text evidence="1">The sequence shown here is derived from an EMBL/GenBank/DDBJ whole genome shotgun (WGS) entry which is preliminary data.</text>
</comment>
<dbReference type="Pfam" id="PF20706">
    <property type="entry name" value="GT4-conflict"/>
    <property type="match status" value="1"/>
</dbReference>
<protein>
    <recommendedName>
        <fullName evidence="3">PH domain-containing protein</fullName>
    </recommendedName>
</protein>
<proteinExistence type="predicted"/>
<gene>
    <name evidence="1" type="ORF">ACFO9E_24650</name>
</gene>